<protein>
    <recommendedName>
        <fullName evidence="1">DUF4326 domain-containing protein</fullName>
    </recommendedName>
</protein>
<dbReference type="KEGG" id="hxa:Halxa_0269"/>
<accession>F8DER9</accession>
<keyword evidence="3" id="KW-1185">Reference proteome</keyword>
<proteinExistence type="predicted"/>
<keyword evidence="2" id="KW-0614">Plasmid</keyword>
<dbReference type="InterPro" id="IPR025475">
    <property type="entry name" value="DUF4326"/>
</dbReference>
<feature type="domain" description="DUF4326" evidence="1">
    <location>
        <begin position="31"/>
        <end position="119"/>
    </location>
</feature>
<dbReference type="GeneID" id="10795623"/>
<reference evidence="3" key="1">
    <citation type="journal article" date="2012" name="Stand. Genomic Sci.">
        <title>Complete genome sequence of Halopiger xanaduensis type strain (SH-6(T)).</title>
        <authorList>
            <person name="Anderson I."/>
            <person name="Tindall B.J."/>
            <person name="Rohde M."/>
            <person name="Lucas S."/>
            <person name="Han J."/>
            <person name="Lapidus A."/>
            <person name="Cheng J.F."/>
            <person name="Goodwin L."/>
            <person name="Pitluck S."/>
            <person name="Peters L."/>
            <person name="Pati A."/>
            <person name="Mikhailova N."/>
            <person name="Pagani I."/>
            <person name="Teshima H."/>
            <person name="Han C."/>
            <person name="Tapia R."/>
            <person name="Land M."/>
            <person name="Woyke T."/>
            <person name="Klenk H.P."/>
            <person name="Kyrpides N."/>
            <person name="Ivanova N."/>
        </authorList>
    </citation>
    <scope>NUCLEOTIDE SEQUENCE [LARGE SCALE GENOMIC DNA]</scope>
    <source>
        <strain evidence="3">DSM 18323 / JCM 14033 / SH-6</strain>
        <plasmid evidence="3">Plasmid pHALXA03</plasmid>
    </source>
</reference>
<dbReference type="OrthoDB" id="275586at2157"/>
<evidence type="ECO:0000313" key="3">
    <source>
        <dbReference type="Proteomes" id="UP000006794"/>
    </source>
</evidence>
<name>F8DER9_HALXS</name>
<dbReference type="Proteomes" id="UP000006794">
    <property type="component" value="Plasmid pHALXA03"/>
</dbReference>
<dbReference type="Pfam" id="PF14216">
    <property type="entry name" value="DUF4326"/>
    <property type="match status" value="1"/>
</dbReference>
<sequence length="126" mass="14141">MSNDGVQATLTGDVETKLVNVTRYGRSGVRMIGRSSKYGNPFKMEKDGGEYTRESCVEAFREWWYADEQADLREQAREELRGETLGCYCLGEGDRYDGDEPITAVDGEPAVCHGEVILEYLNGENE</sequence>
<gene>
    <name evidence="2" type="ordered locus">Halxa_0269</name>
</gene>
<dbReference type="RefSeq" id="WP_013876047.1">
    <property type="nucleotide sequence ID" value="NC_015659.1"/>
</dbReference>
<dbReference type="AlphaFoldDB" id="F8DER9"/>
<organism evidence="2 3">
    <name type="scientific">Halopiger xanaduensis (strain DSM 18323 / JCM 14033 / SH-6)</name>
    <dbReference type="NCBI Taxonomy" id="797210"/>
    <lineage>
        <taxon>Archaea</taxon>
        <taxon>Methanobacteriati</taxon>
        <taxon>Methanobacteriota</taxon>
        <taxon>Stenosarchaea group</taxon>
        <taxon>Halobacteria</taxon>
        <taxon>Halobacteriales</taxon>
        <taxon>Natrialbaceae</taxon>
        <taxon>Halopiger</taxon>
    </lineage>
</organism>
<dbReference type="HOGENOM" id="CLU_1976492_0_0_2"/>
<evidence type="ECO:0000259" key="1">
    <source>
        <dbReference type="Pfam" id="PF14216"/>
    </source>
</evidence>
<evidence type="ECO:0000313" key="2">
    <source>
        <dbReference type="EMBL" id="AEH39509.1"/>
    </source>
</evidence>
<geneLocation type="plasmid" evidence="2 3">
    <name>pHALXA03</name>
</geneLocation>
<dbReference type="EMBL" id="CP002842">
    <property type="protein sequence ID" value="AEH39509.1"/>
    <property type="molecule type" value="Genomic_DNA"/>
</dbReference>